<dbReference type="Proteomes" id="UP000523863">
    <property type="component" value="Unassembled WGS sequence"/>
</dbReference>
<feature type="active site" evidence="2">
    <location>
        <position position="253"/>
    </location>
</feature>
<keyword evidence="6" id="KW-1185">Reference proteome</keyword>
<evidence type="ECO:0000256" key="2">
    <source>
        <dbReference type="PROSITE-ProRule" id="PRU10007"/>
    </source>
</evidence>
<dbReference type="Gene3D" id="3.40.309.10">
    <property type="entry name" value="Aldehyde Dehydrogenase, Chain A, domain 2"/>
    <property type="match status" value="1"/>
</dbReference>
<accession>A0A7W8YAC6</accession>
<dbReference type="RefSeq" id="WP_183640922.1">
    <property type="nucleotide sequence ID" value="NZ_JACHBL010000001.1"/>
</dbReference>
<evidence type="ECO:0000313" key="6">
    <source>
        <dbReference type="Proteomes" id="UP000523863"/>
    </source>
</evidence>
<evidence type="ECO:0000313" key="5">
    <source>
        <dbReference type="EMBL" id="MBB5597766.1"/>
    </source>
</evidence>
<dbReference type="PROSITE" id="PS00070">
    <property type="entry name" value="ALDEHYDE_DEHYDR_CYS"/>
    <property type="match status" value="1"/>
</dbReference>
<evidence type="ECO:0000256" key="1">
    <source>
        <dbReference type="ARBA" id="ARBA00023002"/>
    </source>
</evidence>
<dbReference type="SUPFAM" id="SSF53720">
    <property type="entry name" value="ALDH-like"/>
    <property type="match status" value="1"/>
</dbReference>
<dbReference type="InterPro" id="IPR029510">
    <property type="entry name" value="Ald_DH_CS_GLU"/>
</dbReference>
<gene>
    <name evidence="5" type="ORF">BKA12_000846</name>
</gene>
<dbReference type="PANTHER" id="PTHR11699">
    <property type="entry name" value="ALDEHYDE DEHYDROGENASE-RELATED"/>
    <property type="match status" value="1"/>
</dbReference>
<dbReference type="AlphaFoldDB" id="A0A7W8YAC6"/>
<keyword evidence="1 3" id="KW-0560">Oxidoreductase</keyword>
<protein>
    <submittedName>
        <fullName evidence="5">Acyl-CoA reductase-like NAD-dependent aldehyde dehydrogenase</fullName>
    </submittedName>
</protein>
<dbReference type="Pfam" id="PF00171">
    <property type="entry name" value="Aldedh"/>
    <property type="match status" value="1"/>
</dbReference>
<dbReference type="InterPro" id="IPR016163">
    <property type="entry name" value="Ald_DH_C"/>
</dbReference>
<reference evidence="5 6" key="1">
    <citation type="submission" date="2020-08" db="EMBL/GenBank/DDBJ databases">
        <title>Sequencing the genomes of 1000 actinobacteria strains.</title>
        <authorList>
            <person name="Klenk H.-P."/>
        </authorList>
    </citation>
    <scope>NUCLEOTIDE SEQUENCE [LARGE SCALE GENOMIC DNA]</scope>
    <source>
        <strain evidence="5 6">DSM 23694</strain>
    </source>
</reference>
<evidence type="ECO:0000259" key="4">
    <source>
        <dbReference type="Pfam" id="PF00171"/>
    </source>
</evidence>
<sequence>MTQQLAGQAVHTDLYINGETEGAEGGLTIKDPANPTEVVGVAAAATRQQALDAVAAAKKAFPAWSALEPEKRARYLSEAIKVLAEFQMEDAEVLSRENGKILQEGIIDLIVFNIRFQLACGLADKVNETTVLAGPPTETVVAYKPLGVVTLIVPFNWPLAILAASLPYALVAGNTVVVKPPPSAPLATARVLQRVAQQLPAGVLNVITGEDAVVGEPLIANDDVAKVCFTGSSNGGKRIMEMASRNLTRVALELGGNDPALILEDAEIDDASLDRLFHGTFDTTGQVCMAVKRLYVHRSRYEEVVEGLKARLENTVLGRGTDQGTTMGPLHSPLQKALVNELVEEAKASGAEVLEFGSLPEGELAAGNFVRPSLVLNPDPSLRIVTLEQFGPTLPILVFDDVEEAIAAANDTWAGLCASVWTKDDAKARSIGSRLEAGYVFVNSHGPATLDERAPFGGFKASGMGREMGTEGLREFMDTRSVGINVGGFEAH</sequence>
<dbReference type="InterPro" id="IPR016162">
    <property type="entry name" value="Ald_DH_N"/>
</dbReference>
<name>A0A7W8YAC6_9MICC</name>
<dbReference type="GO" id="GO:0016620">
    <property type="term" value="F:oxidoreductase activity, acting on the aldehyde or oxo group of donors, NAD or NADP as acceptor"/>
    <property type="evidence" value="ECO:0007669"/>
    <property type="project" value="InterPro"/>
</dbReference>
<proteinExistence type="inferred from homology"/>
<comment type="caution">
    <text evidence="5">The sequence shown here is derived from an EMBL/GenBank/DDBJ whole genome shotgun (WGS) entry which is preliminary data.</text>
</comment>
<evidence type="ECO:0000256" key="3">
    <source>
        <dbReference type="RuleBase" id="RU003345"/>
    </source>
</evidence>
<dbReference type="InterPro" id="IPR016160">
    <property type="entry name" value="Ald_DH_CS_CYS"/>
</dbReference>
<dbReference type="InterPro" id="IPR016161">
    <property type="entry name" value="Ald_DH/histidinol_DH"/>
</dbReference>
<feature type="domain" description="Aldehyde dehydrogenase" evidence="4">
    <location>
        <begin position="27"/>
        <end position="482"/>
    </location>
</feature>
<dbReference type="Gene3D" id="3.40.605.10">
    <property type="entry name" value="Aldehyde Dehydrogenase, Chain A, domain 1"/>
    <property type="match status" value="1"/>
</dbReference>
<comment type="similarity">
    <text evidence="3">Belongs to the aldehyde dehydrogenase family.</text>
</comment>
<dbReference type="PROSITE" id="PS00687">
    <property type="entry name" value="ALDEHYDE_DEHYDR_GLU"/>
    <property type="match status" value="1"/>
</dbReference>
<organism evidence="5 6">
    <name type="scientific">Neomicrococcus lactis</name>
    <dbReference type="NCBI Taxonomy" id="732241"/>
    <lineage>
        <taxon>Bacteria</taxon>
        <taxon>Bacillati</taxon>
        <taxon>Actinomycetota</taxon>
        <taxon>Actinomycetes</taxon>
        <taxon>Micrococcales</taxon>
        <taxon>Micrococcaceae</taxon>
        <taxon>Neomicrococcus</taxon>
    </lineage>
</organism>
<dbReference type="InterPro" id="IPR015590">
    <property type="entry name" value="Aldehyde_DH_dom"/>
</dbReference>
<dbReference type="EMBL" id="JACHBL010000001">
    <property type="protein sequence ID" value="MBB5597766.1"/>
    <property type="molecule type" value="Genomic_DNA"/>
</dbReference>